<dbReference type="EMBL" id="BJXX01000093">
    <property type="protein sequence ID" value="GEN34727.1"/>
    <property type="molecule type" value="Genomic_DNA"/>
</dbReference>
<protein>
    <submittedName>
        <fullName evidence="1">Spore coat protein H</fullName>
    </submittedName>
</protein>
<name>A0A511V717_9BACL</name>
<dbReference type="InterPro" id="IPR014867">
    <property type="entry name" value="Spore_coat_CotH_CotH2/3/7"/>
</dbReference>
<dbReference type="OrthoDB" id="3235126at2"/>
<dbReference type="PANTHER" id="PTHR40050">
    <property type="entry name" value="INNER SPORE COAT PROTEIN H"/>
    <property type="match status" value="1"/>
</dbReference>
<keyword evidence="2" id="KW-1185">Reference proteome</keyword>
<dbReference type="AlphaFoldDB" id="A0A511V717"/>
<reference evidence="1 2" key="1">
    <citation type="submission" date="2019-07" db="EMBL/GenBank/DDBJ databases">
        <title>Whole genome shotgun sequence of Aneurinibacillus danicus NBRC 102444.</title>
        <authorList>
            <person name="Hosoyama A."/>
            <person name="Uohara A."/>
            <person name="Ohji S."/>
            <person name="Ichikawa N."/>
        </authorList>
    </citation>
    <scope>NUCLEOTIDE SEQUENCE [LARGE SCALE GENOMIC DNA]</scope>
    <source>
        <strain evidence="1 2">NBRC 102444</strain>
    </source>
</reference>
<organism evidence="1 2">
    <name type="scientific">Aneurinibacillus danicus</name>
    <dbReference type="NCBI Taxonomy" id="267746"/>
    <lineage>
        <taxon>Bacteria</taxon>
        <taxon>Bacillati</taxon>
        <taxon>Bacillota</taxon>
        <taxon>Bacilli</taxon>
        <taxon>Bacillales</taxon>
        <taxon>Paenibacillaceae</taxon>
        <taxon>Aneurinibacillus group</taxon>
        <taxon>Aneurinibacillus</taxon>
    </lineage>
</organism>
<evidence type="ECO:0000313" key="1">
    <source>
        <dbReference type="EMBL" id="GEN34727.1"/>
    </source>
</evidence>
<comment type="caution">
    <text evidence="1">The sequence shown here is derived from an EMBL/GenBank/DDBJ whole genome shotgun (WGS) entry which is preliminary data.</text>
</comment>
<keyword evidence="1" id="KW-0946">Virion</keyword>
<gene>
    <name evidence="1" type="ORF">ADA01nite_21870</name>
</gene>
<accession>A0A511V717</accession>
<dbReference type="Pfam" id="PF08757">
    <property type="entry name" value="CotH"/>
    <property type="match status" value="1"/>
</dbReference>
<evidence type="ECO:0000313" key="2">
    <source>
        <dbReference type="Proteomes" id="UP000321157"/>
    </source>
</evidence>
<dbReference type="Proteomes" id="UP000321157">
    <property type="component" value="Unassembled WGS sequence"/>
</dbReference>
<keyword evidence="1" id="KW-0167">Capsid protein</keyword>
<dbReference type="PANTHER" id="PTHR40050:SF1">
    <property type="entry name" value="INNER SPORE COAT PROTEIN H"/>
    <property type="match status" value="1"/>
</dbReference>
<sequence length="366" mass="43301">MVITKTSDIPHYYLYIHPKDLHELRRDIWCDEPVPAKLKTNNMKYEIDFAYRGSLTRKFPKKSYYVRFIKHASLFGEQEIHLNAEYADPSLIRNKLSLDFFRTIGVLSPRAQHVLLTLNGKFLGVYLQLESVNELFLQKRGLPLGPVYYAINNDANFSLVSHHYNDAKKTLESGYERKCGTKSDDELLRELIYKINTIPRSSFSKEIAYYIDVDKYFRWLAGAVCTQNYDGFVHNYALYHNKQTGLFELIPWDYDGTWGRDCKGKMMEHDYVPIEGYNTLSARLLDVPHFRSRYCELLEEILETSFTLESLEPKIHSLMNSIRPYLVRDDYKKKDIQKFDAESEYITRFIVKRNHYLRERLSDLKQ</sequence>
<proteinExistence type="predicted"/>